<name>A0A401TJE9_CHIPU</name>
<dbReference type="Proteomes" id="UP000287033">
    <property type="component" value="Unassembled WGS sequence"/>
</dbReference>
<dbReference type="GO" id="GO:0008289">
    <property type="term" value="F:lipid binding"/>
    <property type="evidence" value="ECO:0007669"/>
    <property type="project" value="InterPro"/>
</dbReference>
<organism evidence="2 3">
    <name type="scientific">Chiloscyllium punctatum</name>
    <name type="common">Brownbanded bambooshark</name>
    <name type="synonym">Hemiscyllium punctatum</name>
    <dbReference type="NCBI Taxonomy" id="137246"/>
    <lineage>
        <taxon>Eukaryota</taxon>
        <taxon>Metazoa</taxon>
        <taxon>Chordata</taxon>
        <taxon>Craniata</taxon>
        <taxon>Vertebrata</taxon>
        <taxon>Chondrichthyes</taxon>
        <taxon>Elasmobranchii</taxon>
        <taxon>Galeomorphii</taxon>
        <taxon>Galeoidea</taxon>
        <taxon>Orectolobiformes</taxon>
        <taxon>Hemiscylliidae</taxon>
        <taxon>Chiloscyllium</taxon>
    </lineage>
</organism>
<evidence type="ECO:0000313" key="2">
    <source>
        <dbReference type="EMBL" id="GCC42764.1"/>
    </source>
</evidence>
<dbReference type="PROSITE" id="PS50848">
    <property type="entry name" value="START"/>
    <property type="match status" value="1"/>
</dbReference>
<feature type="non-terminal residue" evidence="2">
    <location>
        <position position="1"/>
    </location>
</feature>
<dbReference type="GO" id="GO:0005737">
    <property type="term" value="C:cytoplasm"/>
    <property type="evidence" value="ECO:0007669"/>
    <property type="project" value="UniProtKB-ARBA"/>
</dbReference>
<dbReference type="STRING" id="137246.A0A401TJE9"/>
<reference evidence="2 3" key="1">
    <citation type="journal article" date="2018" name="Nat. Ecol. Evol.">
        <title>Shark genomes provide insights into elasmobranch evolution and the origin of vertebrates.</title>
        <authorList>
            <person name="Hara Y"/>
            <person name="Yamaguchi K"/>
            <person name="Onimaru K"/>
            <person name="Kadota M"/>
            <person name="Koyanagi M"/>
            <person name="Keeley SD"/>
            <person name="Tatsumi K"/>
            <person name="Tanaka K"/>
            <person name="Motone F"/>
            <person name="Kageyama Y"/>
            <person name="Nozu R"/>
            <person name="Adachi N"/>
            <person name="Nishimura O"/>
            <person name="Nakagawa R"/>
            <person name="Tanegashima C"/>
            <person name="Kiyatake I"/>
            <person name="Matsumoto R"/>
            <person name="Murakumo K"/>
            <person name="Nishida K"/>
            <person name="Terakita A"/>
            <person name="Kuratani S"/>
            <person name="Sato K"/>
            <person name="Hyodo S Kuraku.S."/>
        </authorList>
    </citation>
    <scope>NUCLEOTIDE SEQUENCE [LARGE SCALE GENOMIC DNA]</scope>
</reference>
<dbReference type="PANTHER" id="PTHR19308">
    <property type="entry name" value="PHOSPHATIDYLCHOLINE TRANSFER PROTEIN"/>
    <property type="match status" value="1"/>
</dbReference>
<evidence type="ECO:0000313" key="3">
    <source>
        <dbReference type="Proteomes" id="UP000287033"/>
    </source>
</evidence>
<dbReference type="SUPFAM" id="SSF55961">
    <property type="entry name" value="Bet v1-like"/>
    <property type="match status" value="1"/>
</dbReference>
<gene>
    <name evidence="2" type="ORF">chiPu_0026534</name>
</gene>
<dbReference type="PANTHER" id="PTHR19308:SF8">
    <property type="entry name" value="STAR-RELATED LIPID TRANSFER PROTEIN 7, MITOCHONDRIAL"/>
    <property type="match status" value="1"/>
</dbReference>
<keyword evidence="3" id="KW-1185">Reference proteome</keyword>
<dbReference type="InterPro" id="IPR051213">
    <property type="entry name" value="START_lipid_transfer"/>
</dbReference>
<dbReference type="EMBL" id="BEZZ01082065">
    <property type="protein sequence ID" value="GCC42764.1"/>
    <property type="molecule type" value="Genomic_DNA"/>
</dbReference>
<feature type="domain" description="START" evidence="1">
    <location>
        <begin position="48"/>
        <end position="98"/>
    </location>
</feature>
<proteinExistence type="predicted"/>
<evidence type="ECO:0000259" key="1">
    <source>
        <dbReference type="PROSITE" id="PS50848"/>
    </source>
</evidence>
<dbReference type="Pfam" id="PF01852">
    <property type="entry name" value="START"/>
    <property type="match status" value="1"/>
</dbReference>
<protein>
    <recommendedName>
        <fullName evidence="1">START domain-containing protein</fullName>
    </recommendedName>
</protein>
<accession>A0A401TJE9</accession>
<dbReference type="InterPro" id="IPR023393">
    <property type="entry name" value="START-like_dom_sf"/>
</dbReference>
<sequence length="114" mass="13304">QSLRLVIKASAREKAGRVLGSSGRCKGNRPRESFLHPVCLCFQYPLYSRDYLYIRRYHVDQKHNLMVLVSRAVEHPDVPESSSYVRVTAYQSQMVIKPHRSFDEVRWRGRRVAG</sequence>
<dbReference type="OrthoDB" id="1295045at2759"/>
<comment type="caution">
    <text evidence="2">The sequence shown here is derived from an EMBL/GenBank/DDBJ whole genome shotgun (WGS) entry which is preliminary data.</text>
</comment>
<dbReference type="AlphaFoldDB" id="A0A401TJE9"/>
<dbReference type="Gene3D" id="3.30.530.20">
    <property type="match status" value="1"/>
</dbReference>
<dbReference type="InterPro" id="IPR002913">
    <property type="entry name" value="START_lipid-bd_dom"/>
</dbReference>